<dbReference type="SUPFAM" id="SSF52833">
    <property type="entry name" value="Thioredoxin-like"/>
    <property type="match status" value="1"/>
</dbReference>
<dbReference type="GO" id="GO:0016491">
    <property type="term" value="F:oxidoreductase activity"/>
    <property type="evidence" value="ECO:0007669"/>
    <property type="project" value="InterPro"/>
</dbReference>
<sequence length="212" mass="23852">MISIDKRIKFRVNSFGIVTVMFFLLLVQSVAAQQKNDSVFSAAIISKIALMPADAGKSFYLNADKSANPETLLIFLSPECPLCQNYSSVLNDLYKQYSDRVNIYGIIPGKAYSAIDVKAFQKDYHIPFPLLTDPHKELTQYLQATVTPQVILLDKEYRLLYKGAIDNRLQSLGKQRLKPTAFYLNDALQASLSNKIISIKRTKAVGCIINDY</sequence>
<dbReference type="OrthoDB" id="669323at2"/>
<dbReference type="STRING" id="1465490.SAMN05444277_101937"/>
<dbReference type="InterPro" id="IPR000866">
    <property type="entry name" value="AhpC/TSA"/>
</dbReference>
<name>A0A1I5ST78_9BACT</name>
<dbReference type="InterPro" id="IPR036249">
    <property type="entry name" value="Thioredoxin-like_sf"/>
</dbReference>
<dbReference type="GO" id="GO:0016209">
    <property type="term" value="F:antioxidant activity"/>
    <property type="evidence" value="ECO:0007669"/>
    <property type="project" value="InterPro"/>
</dbReference>
<feature type="domain" description="Alkyl hydroperoxide reductase subunit C/ Thiol specific antioxidant" evidence="1">
    <location>
        <begin position="71"/>
        <end position="158"/>
    </location>
</feature>
<dbReference type="PANTHER" id="PTHR43640">
    <property type="entry name" value="OS07G0260300 PROTEIN"/>
    <property type="match status" value="1"/>
</dbReference>
<evidence type="ECO:0000313" key="3">
    <source>
        <dbReference type="Proteomes" id="UP000199031"/>
    </source>
</evidence>
<dbReference type="PANTHER" id="PTHR43640:SF1">
    <property type="entry name" value="THIOREDOXIN-DEPENDENT PEROXIREDOXIN"/>
    <property type="match status" value="1"/>
</dbReference>
<accession>A0A1I5ST78</accession>
<dbReference type="EMBL" id="FOXQ01000001">
    <property type="protein sequence ID" value="SFP74014.1"/>
    <property type="molecule type" value="Genomic_DNA"/>
</dbReference>
<dbReference type="Gene3D" id="3.40.30.10">
    <property type="entry name" value="Glutaredoxin"/>
    <property type="match status" value="1"/>
</dbReference>
<evidence type="ECO:0000313" key="2">
    <source>
        <dbReference type="EMBL" id="SFP74014.1"/>
    </source>
</evidence>
<organism evidence="2 3">
    <name type="scientific">Parafilimonas terrae</name>
    <dbReference type="NCBI Taxonomy" id="1465490"/>
    <lineage>
        <taxon>Bacteria</taxon>
        <taxon>Pseudomonadati</taxon>
        <taxon>Bacteroidota</taxon>
        <taxon>Chitinophagia</taxon>
        <taxon>Chitinophagales</taxon>
        <taxon>Chitinophagaceae</taxon>
        <taxon>Parafilimonas</taxon>
    </lineage>
</organism>
<protein>
    <submittedName>
        <fullName evidence="2">AhpC/TSA family protein</fullName>
    </submittedName>
</protein>
<dbReference type="AlphaFoldDB" id="A0A1I5ST78"/>
<proteinExistence type="predicted"/>
<dbReference type="InterPro" id="IPR047262">
    <property type="entry name" value="PRX-like1"/>
</dbReference>
<dbReference type="Pfam" id="PF00578">
    <property type="entry name" value="AhpC-TSA"/>
    <property type="match status" value="1"/>
</dbReference>
<reference evidence="2 3" key="1">
    <citation type="submission" date="2016-10" db="EMBL/GenBank/DDBJ databases">
        <authorList>
            <person name="de Groot N.N."/>
        </authorList>
    </citation>
    <scope>NUCLEOTIDE SEQUENCE [LARGE SCALE GENOMIC DNA]</scope>
    <source>
        <strain evidence="2 3">DSM 28286</strain>
    </source>
</reference>
<evidence type="ECO:0000259" key="1">
    <source>
        <dbReference type="Pfam" id="PF00578"/>
    </source>
</evidence>
<dbReference type="Proteomes" id="UP000199031">
    <property type="component" value="Unassembled WGS sequence"/>
</dbReference>
<keyword evidence="3" id="KW-1185">Reference proteome</keyword>
<gene>
    <name evidence="2" type="ORF">SAMN05444277_101937</name>
</gene>